<sequence length="79" mass="8209">MPGVVGVAASAVGVFEALVAETEGATVCLTTLVLEGLPLVDPPLALPQPLIARIKRPSNEAIMLTRTPCRNDGFLILIS</sequence>
<accession>A0ABQ3V480</accession>
<organism evidence="1 2">
    <name type="scientific">Ktedonobacter robiniae</name>
    <dbReference type="NCBI Taxonomy" id="2778365"/>
    <lineage>
        <taxon>Bacteria</taxon>
        <taxon>Bacillati</taxon>
        <taxon>Chloroflexota</taxon>
        <taxon>Ktedonobacteria</taxon>
        <taxon>Ktedonobacterales</taxon>
        <taxon>Ktedonobacteraceae</taxon>
        <taxon>Ktedonobacter</taxon>
    </lineage>
</organism>
<name>A0ABQ3V480_9CHLR</name>
<evidence type="ECO:0000313" key="1">
    <source>
        <dbReference type="EMBL" id="GHO59694.1"/>
    </source>
</evidence>
<reference evidence="1 2" key="1">
    <citation type="journal article" date="2021" name="Int. J. Syst. Evol. Microbiol.">
        <title>Reticulibacter mediterranei gen. nov., sp. nov., within the new family Reticulibacteraceae fam. nov., and Ktedonospora formicarum gen. nov., sp. nov., Ktedonobacter robiniae sp. nov., Dictyobacter formicarum sp. nov. and Dictyobacter arantiisoli sp. nov., belonging to the class Ktedonobacteria.</title>
        <authorList>
            <person name="Yabe S."/>
            <person name="Zheng Y."/>
            <person name="Wang C.M."/>
            <person name="Sakai Y."/>
            <person name="Abe K."/>
            <person name="Yokota A."/>
            <person name="Donadio S."/>
            <person name="Cavaletti L."/>
            <person name="Monciardini P."/>
        </authorList>
    </citation>
    <scope>NUCLEOTIDE SEQUENCE [LARGE SCALE GENOMIC DNA]</scope>
    <source>
        <strain evidence="1 2">SOSP1-30</strain>
    </source>
</reference>
<protein>
    <recommendedName>
        <fullName evidence="3">Secreted protein</fullName>
    </recommendedName>
</protein>
<gene>
    <name evidence="1" type="ORF">KSB_81690</name>
</gene>
<evidence type="ECO:0008006" key="3">
    <source>
        <dbReference type="Google" id="ProtNLM"/>
    </source>
</evidence>
<dbReference type="Proteomes" id="UP000654345">
    <property type="component" value="Unassembled WGS sequence"/>
</dbReference>
<evidence type="ECO:0000313" key="2">
    <source>
        <dbReference type="Proteomes" id="UP000654345"/>
    </source>
</evidence>
<keyword evidence="2" id="KW-1185">Reference proteome</keyword>
<comment type="caution">
    <text evidence="1">The sequence shown here is derived from an EMBL/GenBank/DDBJ whole genome shotgun (WGS) entry which is preliminary data.</text>
</comment>
<dbReference type="EMBL" id="BNJG01000003">
    <property type="protein sequence ID" value="GHO59694.1"/>
    <property type="molecule type" value="Genomic_DNA"/>
</dbReference>
<proteinExistence type="predicted"/>